<dbReference type="GO" id="GO:0016787">
    <property type="term" value="F:hydrolase activity"/>
    <property type="evidence" value="ECO:0007669"/>
    <property type="project" value="UniProtKB-KW"/>
</dbReference>
<dbReference type="Gene3D" id="3.40.50.1000">
    <property type="entry name" value="HAD superfamily/HAD-like"/>
    <property type="match status" value="1"/>
</dbReference>
<comment type="caution">
    <text evidence="1">The sequence shown here is derived from an EMBL/GenBank/DDBJ whole genome shotgun (WGS) entry which is preliminary data.</text>
</comment>
<sequence>MKKVIIFDLDGTLFDTSKGIFNSIRFAIEKMDISNLAEERFPEFVGPPPVKAYQEIAGLSEDKARQATQYHRGYGKSKGIYEAELYPNMYQLLSDLTEKGFRLGVATLKRQDIAQEVLEHFKISQFFDVVIGMDFEDTLTKTDTINIVLKSLGVNKSQALMIGDTKGDFQGANNAGVDFIAVTYGFGFNQDTDYSTFVKQPLGIANNTLELKEIISKLSP</sequence>
<dbReference type="Gene3D" id="1.10.150.240">
    <property type="entry name" value="Putative phosphatase, domain 2"/>
    <property type="match status" value="1"/>
</dbReference>
<keyword evidence="1" id="KW-0378">Hydrolase</keyword>
<dbReference type="InterPro" id="IPR006439">
    <property type="entry name" value="HAD-SF_hydro_IA"/>
</dbReference>
<dbReference type="PANTHER" id="PTHR43434">
    <property type="entry name" value="PHOSPHOGLYCOLATE PHOSPHATASE"/>
    <property type="match status" value="1"/>
</dbReference>
<proteinExistence type="predicted"/>
<evidence type="ECO:0000313" key="2">
    <source>
        <dbReference type="Proteomes" id="UP001565283"/>
    </source>
</evidence>
<dbReference type="SUPFAM" id="SSF56784">
    <property type="entry name" value="HAD-like"/>
    <property type="match status" value="1"/>
</dbReference>
<dbReference type="InterPro" id="IPR023214">
    <property type="entry name" value="HAD_sf"/>
</dbReference>
<dbReference type="InterPro" id="IPR041492">
    <property type="entry name" value="HAD_2"/>
</dbReference>
<dbReference type="InterPro" id="IPR050155">
    <property type="entry name" value="HAD-like_hydrolase_sf"/>
</dbReference>
<protein>
    <submittedName>
        <fullName evidence="1">HAD-IA family hydrolase</fullName>
    </submittedName>
</protein>
<evidence type="ECO:0000313" key="1">
    <source>
        <dbReference type="EMBL" id="MEY8444317.1"/>
    </source>
</evidence>
<dbReference type="PANTHER" id="PTHR43434:SF20">
    <property type="entry name" value="5'-NUCLEOTIDASE"/>
    <property type="match status" value="1"/>
</dbReference>
<gene>
    <name evidence="1" type="ORF">AALA52_08745</name>
</gene>
<keyword evidence="2" id="KW-1185">Reference proteome</keyword>
<dbReference type="Pfam" id="PF13419">
    <property type="entry name" value="HAD_2"/>
    <property type="match status" value="1"/>
</dbReference>
<dbReference type="InterPro" id="IPR036412">
    <property type="entry name" value="HAD-like_sf"/>
</dbReference>
<dbReference type="NCBIfam" id="TIGR01549">
    <property type="entry name" value="HAD-SF-IA-v1"/>
    <property type="match status" value="1"/>
</dbReference>
<dbReference type="EMBL" id="JBCLSH010000040">
    <property type="protein sequence ID" value="MEY8444317.1"/>
    <property type="molecule type" value="Genomic_DNA"/>
</dbReference>
<name>A0ABV4D466_9LACT</name>
<organism evidence="1 2">
    <name type="scientific">Lactococcus ileimucosae</name>
    <dbReference type="NCBI Taxonomy" id="2941329"/>
    <lineage>
        <taxon>Bacteria</taxon>
        <taxon>Bacillati</taxon>
        <taxon>Bacillota</taxon>
        <taxon>Bacilli</taxon>
        <taxon>Lactobacillales</taxon>
        <taxon>Streptococcaceae</taxon>
        <taxon>Lactococcus</taxon>
    </lineage>
</organism>
<reference evidence="1 2" key="1">
    <citation type="submission" date="2024-03" db="EMBL/GenBank/DDBJ databases">
        <title>Mouse gut bacterial collection (mGBC) of GemPharmatech.</title>
        <authorList>
            <person name="He Y."/>
            <person name="Dong L."/>
            <person name="Wu D."/>
            <person name="Gao X."/>
            <person name="Lin Z."/>
        </authorList>
    </citation>
    <scope>NUCLEOTIDE SEQUENCE [LARGE SCALE GENOMIC DNA]</scope>
    <source>
        <strain evidence="1 2">61-15</strain>
    </source>
</reference>
<dbReference type="RefSeq" id="WP_369948732.1">
    <property type="nucleotide sequence ID" value="NZ_JBCLSH010000040.1"/>
</dbReference>
<dbReference type="SFLD" id="SFLDS00003">
    <property type="entry name" value="Haloacid_Dehalogenase"/>
    <property type="match status" value="1"/>
</dbReference>
<dbReference type="SFLD" id="SFLDG01129">
    <property type="entry name" value="C1.5:_HAD__Beta-PGM__Phosphata"/>
    <property type="match status" value="1"/>
</dbReference>
<dbReference type="InterPro" id="IPR023198">
    <property type="entry name" value="PGP-like_dom2"/>
</dbReference>
<dbReference type="Proteomes" id="UP001565283">
    <property type="component" value="Unassembled WGS sequence"/>
</dbReference>
<accession>A0ABV4D466</accession>